<evidence type="ECO:0000256" key="1">
    <source>
        <dbReference type="SAM" id="Phobius"/>
    </source>
</evidence>
<dbReference type="Proteomes" id="UP001321475">
    <property type="component" value="Chromosome"/>
</dbReference>
<sequence>MLVTEVATIIQEGYGGYPTWYVVTVGWGALAVAVLGAVIFSSLRWRRDPDVFEVWPPYQPERAGTASATTGERGRR</sequence>
<gene>
    <name evidence="2" type="ORF">GCM10025865_15360</name>
</gene>
<organism evidence="2 3">
    <name type="scientific">Paraoerskovia sediminicola</name>
    <dbReference type="NCBI Taxonomy" id="1138587"/>
    <lineage>
        <taxon>Bacteria</taxon>
        <taxon>Bacillati</taxon>
        <taxon>Actinomycetota</taxon>
        <taxon>Actinomycetes</taxon>
        <taxon>Micrococcales</taxon>
        <taxon>Cellulomonadaceae</taxon>
        <taxon>Paraoerskovia</taxon>
    </lineage>
</organism>
<dbReference type="RefSeq" id="WP_350227701.1">
    <property type="nucleotide sequence ID" value="NZ_AP027729.1"/>
</dbReference>
<keyword evidence="3" id="KW-1185">Reference proteome</keyword>
<name>A0ABM8G2A7_9CELL</name>
<dbReference type="EMBL" id="AP027729">
    <property type="protein sequence ID" value="BDZ42237.1"/>
    <property type="molecule type" value="Genomic_DNA"/>
</dbReference>
<accession>A0ABM8G2A7</accession>
<reference evidence="3" key="1">
    <citation type="journal article" date="2019" name="Int. J. Syst. Evol. Microbiol.">
        <title>The Global Catalogue of Microorganisms (GCM) 10K type strain sequencing project: providing services to taxonomists for standard genome sequencing and annotation.</title>
        <authorList>
            <consortium name="The Broad Institute Genomics Platform"/>
            <consortium name="The Broad Institute Genome Sequencing Center for Infectious Disease"/>
            <person name="Wu L."/>
            <person name="Ma J."/>
        </authorList>
    </citation>
    <scope>NUCLEOTIDE SEQUENCE [LARGE SCALE GENOMIC DNA]</scope>
    <source>
        <strain evidence="3">NBRC 108565</strain>
    </source>
</reference>
<evidence type="ECO:0000313" key="2">
    <source>
        <dbReference type="EMBL" id="BDZ42237.1"/>
    </source>
</evidence>
<keyword evidence="1" id="KW-0472">Membrane</keyword>
<keyword evidence="1" id="KW-1133">Transmembrane helix</keyword>
<keyword evidence="1" id="KW-0812">Transmembrane</keyword>
<proteinExistence type="predicted"/>
<feature type="transmembrane region" description="Helical" evidence="1">
    <location>
        <begin position="20"/>
        <end position="40"/>
    </location>
</feature>
<protein>
    <submittedName>
        <fullName evidence="2">Uncharacterized protein</fullName>
    </submittedName>
</protein>
<evidence type="ECO:0000313" key="3">
    <source>
        <dbReference type="Proteomes" id="UP001321475"/>
    </source>
</evidence>